<proteinExistence type="predicted"/>
<sequence>MNDEERTLRARLNAETGKLEWPEVERHFARGAVVKVSASLDLVEVAARMAGDDVAAIRGWMEAGTLCRASDDDARIWGARRPLFWAVVAAPWLLVQEIEYSDAP</sequence>
<organism evidence="1 2">
    <name type="scientific">Acidihalobacter ferrooxydans</name>
    <dbReference type="NCBI Taxonomy" id="1765967"/>
    <lineage>
        <taxon>Bacteria</taxon>
        <taxon>Pseudomonadati</taxon>
        <taxon>Pseudomonadota</taxon>
        <taxon>Gammaproteobacteria</taxon>
        <taxon>Chromatiales</taxon>
        <taxon>Ectothiorhodospiraceae</taxon>
        <taxon>Acidihalobacter</taxon>
    </lineage>
</organism>
<gene>
    <name evidence="1" type="ORF">BW247_01685</name>
</gene>
<evidence type="ECO:0000313" key="1">
    <source>
        <dbReference type="EMBL" id="APZ41966.1"/>
    </source>
</evidence>
<name>A0A1P8UDT7_9GAMM</name>
<dbReference type="Pfam" id="PF10052">
    <property type="entry name" value="DUF2288"/>
    <property type="match status" value="1"/>
</dbReference>
<protein>
    <recommendedName>
        <fullName evidence="3">DUF2288 domain-containing protein</fullName>
    </recommendedName>
</protein>
<dbReference type="KEGG" id="afy:BW247_01685"/>
<dbReference type="Proteomes" id="UP000243807">
    <property type="component" value="Chromosome"/>
</dbReference>
<dbReference type="InterPro" id="IPR018741">
    <property type="entry name" value="DUF2288"/>
</dbReference>
<dbReference type="RefSeq" id="WP_076835313.1">
    <property type="nucleotide sequence ID" value="NZ_CP019434.1"/>
</dbReference>
<reference evidence="1 2" key="1">
    <citation type="submission" date="2017-01" db="EMBL/GenBank/DDBJ databases">
        <title>Draft sequence of Acidihalobacter ferrooxidans strain DSM 14175 (strain V8).</title>
        <authorList>
            <person name="Khaleque H.N."/>
            <person name="Ramsay J.P."/>
            <person name="Murphy R.J.T."/>
            <person name="Kaksonen A.H."/>
            <person name="Boxall N.J."/>
            <person name="Watkin E.L.J."/>
        </authorList>
    </citation>
    <scope>NUCLEOTIDE SEQUENCE [LARGE SCALE GENOMIC DNA]</scope>
    <source>
        <strain evidence="1 2">V8</strain>
    </source>
</reference>
<evidence type="ECO:0008006" key="3">
    <source>
        <dbReference type="Google" id="ProtNLM"/>
    </source>
</evidence>
<dbReference type="EMBL" id="CP019434">
    <property type="protein sequence ID" value="APZ41966.1"/>
    <property type="molecule type" value="Genomic_DNA"/>
</dbReference>
<accession>A0A1P8UDT7</accession>
<dbReference type="OrthoDB" id="195194at2"/>
<evidence type="ECO:0000313" key="2">
    <source>
        <dbReference type="Proteomes" id="UP000243807"/>
    </source>
</evidence>
<keyword evidence="2" id="KW-1185">Reference proteome</keyword>
<dbReference type="AlphaFoldDB" id="A0A1P8UDT7"/>